<dbReference type="Proteomes" id="UP001477870">
    <property type="component" value="Unassembled WGS sequence"/>
</dbReference>
<name>A0ABU9T6B6_9HYPH</name>
<accession>A0ABU9T6B6</accession>
<proteinExistence type="predicted"/>
<reference evidence="1 2" key="1">
    <citation type="submission" date="2024-03" db="EMBL/GenBank/DDBJ databases">
        <title>Community enrichment and isolation of bacterial strains for fucoidan degradation.</title>
        <authorList>
            <person name="Sichert A."/>
        </authorList>
    </citation>
    <scope>NUCLEOTIDE SEQUENCE [LARGE SCALE GENOMIC DNA]</scope>
    <source>
        <strain evidence="1 2">AS62</strain>
    </source>
</reference>
<dbReference type="EMBL" id="JBBMQO010000003">
    <property type="protein sequence ID" value="MEM5501288.1"/>
    <property type="molecule type" value="Genomic_DNA"/>
</dbReference>
<evidence type="ECO:0000313" key="1">
    <source>
        <dbReference type="EMBL" id="MEM5501288.1"/>
    </source>
</evidence>
<gene>
    <name evidence="1" type="ORF">WNY59_06760</name>
</gene>
<dbReference type="RefSeq" id="WP_018688154.1">
    <property type="nucleotide sequence ID" value="NZ_JBBMQO010000003.1"/>
</dbReference>
<keyword evidence="2" id="KW-1185">Reference proteome</keyword>
<organism evidence="1 2">
    <name type="scientific">Ahrensia kielensis</name>
    <dbReference type="NCBI Taxonomy" id="76980"/>
    <lineage>
        <taxon>Bacteria</taxon>
        <taxon>Pseudomonadati</taxon>
        <taxon>Pseudomonadota</taxon>
        <taxon>Alphaproteobacteria</taxon>
        <taxon>Hyphomicrobiales</taxon>
        <taxon>Ahrensiaceae</taxon>
        <taxon>Ahrensia</taxon>
    </lineage>
</organism>
<comment type="caution">
    <text evidence="1">The sequence shown here is derived from an EMBL/GenBank/DDBJ whole genome shotgun (WGS) entry which is preliminary data.</text>
</comment>
<evidence type="ECO:0008006" key="3">
    <source>
        <dbReference type="Google" id="ProtNLM"/>
    </source>
</evidence>
<evidence type="ECO:0000313" key="2">
    <source>
        <dbReference type="Proteomes" id="UP001477870"/>
    </source>
</evidence>
<protein>
    <recommendedName>
        <fullName evidence="3">DUF3563 domain-containing protein</fullName>
    </recommendedName>
</protein>
<sequence length="51" mass="5944">MKLKSAFSRIAGAFSTPTRYEAENSYLERSISLADLERRQNEIARGKFRNY</sequence>